<dbReference type="Pfam" id="PF01909">
    <property type="entry name" value="NTP_transf_2"/>
    <property type="match status" value="1"/>
</dbReference>
<dbReference type="AlphaFoldDB" id="E3CZX1"/>
<keyword evidence="7" id="KW-0067">ATP-binding</keyword>
<evidence type="ECO:0000256" key="4">
    <source>
        <dbReference type="ARBA" id="ARBA00022695"/>
    </source>
</evidence>
<keyword evidence="3" id="KW-0808">Transferase</keyword>
<dbReference type="HOGENOM" id="CLU_130257_10_1_0"/>
<evidence type="ECO:0000256" key="6">
    <source>
        <dbReference type="ARBA" id="ARBA00022741"/>
    </source>
</evidence>
<evidence type="ECO:0000256" key="5">
    <source>
        <dbReference type="ARBA" id="ARBA00022723"/>
    </source>
</evidence>
<feature type="domain" description="Polymerase nucleotidyl transferase" evidence="10">
    <location>
        <begin position="4"/>
        <end position="95"/>
    </location>
</feature>
<reference evidence="11 12" key="1">
    <citation type="journal article" date="2010" name="Stand. Genomic Sci.">
        <title>Non-contiguous finished genome sequence of Aminomonas paucivorans type strain (GLU-3).</title>
        <authorList>
            <person name="Pitluck S."/>
            <person name="Yasawong M."/>
            <person name="Held B."/>
            <person name="Lapidus A."/>
            <person name="Nolan M."/>
            <person name="Copeland A."/>
            <person name="Lucas S."/>
            <person name="Del Rio T.G."/>
            <person name="Tice H."/>
            <person name="Cheng J.F."/>
            <person name="Chertkov O."/>
            <person name="Goodwin L."/>
            <person name="Tapia R."/>
            <person name="Han C."/>
            <person name="Liolios K."/>
            <person name="Ivanova N."/>
            <person name="Mavromatis K."/>
            <person name="Ovchinnikova G."/>
            <person name="Pati A."/>
            <person name="Chen A."/>
            <person name="Palaniappan K."/>
            <person name="Land M."/>
            <person name="Hauser L."/>
            <person name="Chang Y.J."/>
            <person name="Jeffries C.D."/>
            <person name="Pukall R."/>
            <person name="Spring S."/>
            <person name="Rohde M."/>
            <person name="Sikorski J."/>
            <person name="Goker M."/>
            <person name="Woyke T."/>
            <person name="Bristow J."/>
            <person name="Eisen J.A."/>
            <person name="Markowitz V."/>
            <person name="Hugenholtz P."/>
            <person name="Kyrpides N.C."/>
            <person name="Klenk H.P."/>
        </authorList>
    </citation>
    <scope>NUCLEOTIDE SEQUENCE [LARGE SCALE GENOMIC DNA]</scope>
    <source>
        <strain evidence="11 12">DSM 12260</strain>
    </source>
</reference>
<evidence type="ECO:0000256" key="1">
    <source>
        <dbReference type="ARBA" id="ARBA00001946"/>
    </source>
</evidence>
<protein>
    <submittedName>
        <fullName evidence="11">DNA polymerase beta domain protein region</fullName>
    </submittedName>
</protein>
<keyword evidence="12" id="KW-1185">Reference proteome</keyword>
<keyword evidence="8" id="KW-0460">Magnesium</keyword>
<dbReference type="CDD" id="cd05403">
    <property type="entry name" value="NT_KNTase_like"/>
    <property type="match status" value="1"/>
</dbReference>
<gene>
    <name evidence="11" type="ORF">Apau_0469</name>
</gene>
<evidence type="ECO:0000256" key="3">
    <source>
        <dbReference type="ARBA" id="ARBA00022679"/>
    </source>
</evidence>
<dbReference type="GO" id="GO:0005524">
    <property type="term" value="F:ATP binding"/>
    <property type="evidence" value="ECO:0007669"/>
    <property type="project" value="UniProtKB-KW"/>
</dbReference>
<dbReference type="PaxDb" id="584708-Apau_0469"/>
<keyword evidence="4" id="KW-0548">Nucleotidyltransferase</keyword>
<comment type="similarity">
    <text evidence="9">Belongs to the MntA antitoxin family.</text>
</comment>
<keyword evidence="6" id="KW-0547">Nucleotide-binding</keyword>
<name>E3CZX1_9BACT</name>
<organism evidence="11 12">
    <name type="scientific">Aminomonas paucivorans DSM 12260</name>
    <dbReference type="NCBI Taxonomy" id="584708"/>
    <lineage>
        <taxon>Bacteria</taxon>
        <taxon>Thermotogati</taxon>
        <taxon>Synergistota</taxon>
        <taxon>Synergistia</taxon>
        <taxon>Synergistales</taxon>
        <taxon>Synergistaceae</taxon>
        <taxon>Aminomonas</taxon>
    </lineage>
</organism>
<dbReference type="Proteomes" id="UP000005096">
    <property type="component" value="Chromosome"/>
</dbReference>
<evidence type="ECO:0000256" key="8">
    <source>
        <dbReference type="ARBA" id="ARBA00022842"/>
    </source>
</evidence>
<dbReference type="InterPro" id="IPR002934">
    <property type="entry name" value="Polymerase_NTP_transf_dom"/>
</dbReference>
<keyword evidence="5" id="KW-0479">Metal-binding</keyword>
<evidence type="ECO:0000256" key="2">
    <source>
        <dbReference type="ARBA" id="ARBA00022649"/>
    </source>
</evidence>
<comment type="cofactor">
    <cofactor evidence="1">
        <name>Mg(2+)</name>
        <dbReference type="ChEBI" id="CHEBI:18420"/>
    </cofactor>
</comment>
<dbReference type="eggNOG" id="COG1669">
    <property type="taxonomic scope" value="Bacteria"/>
</dbReference>
<dbReference type="OrthoDB" id="560823at2"/>
<evidence type="ECO:0000313" key="12">
    <source>
        <dbReference type="Proteomes" id="UP000005096"/>
    </source>
</evidence>
<evidence type="ECO:0000259" key="10">
    <source>
        <dbReference type="Pfam" id="PF01909"/>
    </source>
</evidence>
<evidence type="ECO:0000313" key="11">
    <source>
        <dbReference type="EMBL" id="EFQ22903.1"/>
    </source>
</evidence>
<accession>E3CZX1</accession>
<dbReference type="InterPro" id="IPR043519">
    <property type="entry name" value="NT_sf"/>
</dbReference>
<proteinExistence type="inferred from homology"/>
<dbReference type="GO" id="GO:0046872">
    <property type="term" value="F:metal ion binding"/>
    <property type="evidence" value="ECO:0007669"/>
    <property type="project" value="UniProtKB-KW"/>
</dbReference>
<dbReference type="EMBL" id="CM001022">
    <property type="protein sequence ID" value="EFQ22903.1"/>
    <property type="molecule type" value="Genomic_DNA"/>
</dbReference>
<dbReference type="InterPro" id="IPR052038">
    <property type="entry name" value="Type-VII_TA_antitoxin"/>
</dbReference>
<sequence>MDIDRVRDILRQNNALLLQHHVRSLSVFGSVVRGEAGPDSDIDLLVEFQPNVAVGLFEFIRLKNELSTLLGMKVDLGTPDALHPALKEEILKEAVHVA</sequence>
<dbReference type="Gene3D" id="3.30.460.10">
    <property type="entry name" value="Beta Polymerase, domain 2"/>
    <property type="match status" value="1"/>
</dbReference>
<dbReference type="PANTHER" id="PTHR33571">
    <property type="entry name" value="SSL8005 PROTEIN"/>
    <property type="match status" value="1"/>
</dbReference>
<dbReference type="GO" id="GO:0016779">
    <property type="term" value="F:nucleotidyltransferase activity"/>
    <property type="evidence" value="ECO:0007669"/>
    <property type="project" value="UniProtKB-KW"/>
</dbReference>
<dbReference type="PANTHER" id="PTHR33571:SF12">
    <property type="entry name" value="BSL3053 PROTEIN"/>
    <property type="match status" value="1"/>
</dbReference>
<dbReference type="RefSeq" id="WP_006300056.1">
    <property type="nucleotide sequence ID" value="NZ_CM001022.1"/>
</dbReference>
<evidence type="ECO:0000256" key="7">
    <source>
        <dbReference type="ARBA" id="ARBA00022840"/>
    </source>
</evidence>
<keyword evidence="2" id="KW-1277">Toxin-antitoxin system</keyword>
<evidence type="ECO:0000256" key="9">
    <source>
        <dbReference type="ARBA" id="ARBA00038276"/>
    </source>
</evidence>
<dbReference type="SUPFAM" id="SSF81301">
    <property type="entry name" value="Nucleotidyltransferase"/>
    <property type="match status" value="1"/>
</dbReference>